<proteinExistence type="predicted"/>
<dbReference type="SUPFAM" id="SSF53335">
    <property type="entry name" value="S-adenosyl-L-methionine-dependent methyltransferases"/>
    <property type="match status" value="1"/>
</dbReference>
<accession>A0A4P7GKP2</accession>
<gene>
    <name evidence="2" type="ORF">EXE57_10395</name>
</gene>
<organism evidence="2 3">
    <name type="scientific">Nocardioides euryhalodurans</name>
    <dbReference type="NCBI Taxonomy" id="2518370"/>
    <lineage>
        <taxon>Bacteria</taxon>
        <taxon>Bacillati</taxon>
        <taxon>Actinomycetota</taxon>
        <taxon>Actinomycetes</taxon>
        <taxon>Propionibacteriales</taxon>
        <taxon>Nocardioidaceae</taxon>
        <taxon>Nocardioides</taxon>
    </lineage>
</organism>
<evidence type="ECO:0000313" key="2">
    <source>
        <dbReference type="EMBL" id="QBR92640.1"/>
    </source>
</evidence>
<reference evidence="2 3" key="1">
    <citation type="submission" date="2019-03" db="EMBL/GenBank/DDBJ databases">
        <title>Three New Species of Nocardioides, Nocardioides euryhalodurans sp. nov., Nocardioides seonyuensis sp. nov. and Nocardioides eburneoflavus sp. nov., Iolated from Soil.</title>
        <authorList>
            <person name="Roh S.G."/>
            <person name="Lee C."/>
            <person name="Kim M.-K."/>
            <person name="Kim S.B."/>
        </authorList>
    </citation>
    <scope>NUCLEOTIDE SEQUENCE [LARGE SCALE GENOMIC DNA]</scope>
    <source>
        <strain evidence="2 3">MMS17-SY117</strain>
    </source>
</reference>
<sequence>MAVHESPDDDWLVRGDGDPREVADHYDAWAESYDADLDAWSYQAPGVVAGLLLARQPASGTILDVGCGTGLAGRALRAGGYRGRLVGLDISTASLRLAEESGAYDELRPTDLTQPLPLADDAVDAVVCVGVMTYLPEVEAVWREFARVVRPPGHVVLTQREDLWEPRRCQEVVDRLASEGVWSPVDVHGPAAYLPESTGDLADLGAYYLTASVS</sequence>
<dbReference type="Gene3D" id="3.40.50.150">
    <property type="entry name" value="Vaccinia Virus protein VP39"/>
    <property type="match status" value="1"/>
</dbReference>
<dbReference type="CDD" id="cd02440">
    <property type="entry name" value="AdoMet_MTases"/>
    <property type="match status" value="1"/>
</dbReference>
<dbReference type="KEGG" id="noy:EXE57_10395"/>
<dbReference type="InterPro" id="IPR050508">
    <property type="entry name" value="Methyltransf_Superfamily"/>
</dbReference>
<evidence type="ECO:0000259" key="1">
    <source>
        <dbReference type="Pfam" id="PF08241"/>
    </source>
</evidence>
<feature type="domain" description="Methyltransferase type 11" evidence="1">
    <location>
        <begin position="63"/>
        <end position="157"/>
    </location>
</feature>
<evidence type="ECO:0000313" key="3">
    <source>
        <dbReference type="Proteomes" id="UP000294894"/>
    </source>
</evidence>
<dbReference type="GO" id="GO:0008757">
    <property type="term" value="F:S-adenosylmethionine-dependent methyltransferase activity"/>
    <property type="evidence" value="ECO:0007669"/>
    <property type="project" value="InterPro"/>
</dbReference>
<name>A0A4P7GKP2_9ACTN</name>
<dbReference type="AlphaFoldDB" id="A0A4P7GKP2"/>
<dbReference type="RefSeq" id="WP_135077259.1">
    <property type="nucleotide sequence ID" value="NZ_CP038267.1"/>
</dbReference>
<keyword evidence="3" id="KW-1185">Reference proteome</keyword>
<dbReference type="Proteomes" id="UP000294894">
    <property type="component" value="Chromosome"/>
</dbReference>
<dbReference type="OrthoDB" id="9805171at2"/>
<dbReference type="InterPro" id="IPR029063">
    <property type="entry name" value="SAM-dependent_MTases_sf"/>
</dbReference>
<dbReference type="GO" id="GO:0032259">
    <property type="term" value="P:methylation"/>
    <property type="evidence" value="ECO:0007669"/>
    <property type="project" value="UniProtKB-KW"/>
</dbReference>
<keyword evidence="2" id="KW-0808">Transferase</keyword>
<dbReference type="PANTHER" id="PTHR42912">
    <property type="entry name" value="METHYLTRANSFERASE"/>
    <property type="match status" value="1"/>
</dbReference>
<dbReference type="EMBL" id="CP038267">
    <property type="protein sequence ID" value="QBR92640.1"/>
    <property type="molecule type" value="Genomic_DNA"/>
</dbReference>
<dbReference type="Pfam" id="PF08241">
    <property type="entry name" value="Methyltransf_11"/>
    <property type="match status" value="1"/>
</dbReference>
<keyword evidence="2" id="KW-0489">Methyltransferase</keyword>
<protein>
    <submittedName>
        <fullName evidence="2">Class I SAM-dependent methyltransferase</fullName>
    </submittedName>
</protein>
<dbReference type="PANTHER" id="PTHR42912:SF80">
    <property type="entry name" value="METHYLTRANSFERASE DOMAIN-CONTAINING PROTEIN"/>
    <property type="match status" value="1"/>
</dbReference>
<dbReference type="InterPro" id="IPR013216">
    <property type="entry name" value="Methyltransf_11"/>
</dbReference>